<evidence type="ECO:0000256" key="2">
    <source>
        <dbReference type="ARBA" id="ARBA00023186"/>
    </source>
</evidence>
<keyword evidence="2" id="KW-0143">Chaperone</keyword>
<feature type="region of interest" description="Disordered" evidence="3">
    <location>
        <begin position="1"/>
        <end position="22"/>
    </location>
</feature>
<feature type="compositionally biased region" description="Basic and acidic residues" evidence="3">
    <location>
        <begin position="8"/>
        <end position="22"/>
    </location>
</feature>
<dbReference type="InterPro" id="IPR009053">
    <property type="entry name" value="Prefoldin"/>
</dbReference>
<name>A0A7S2UUA6_9STRA</name>
<accession>A0A7S2UUA6</accession>
<feature type="region of interest" description="Disordered" evidence="3">
    <location>
        <begin position="128"/>
        <end position="150"/>
    </location>
</feature>
<dbReference type="GO" id="GO:0016272">
    <property type="term" value="C:prefoldin complex"/>
    <property type="evidence" value="ECO:0007669"/>
    <property type="project" value="InterPro"/>
</dbReference>
<proteinExistence type="inferred from homology"/>
<dbReference type="PANTHER" id="PTHR13303">
    <property type="entry name" value="PREFOLDIN SUBUNIT 2"/>
    <property type="match status" value="1"/>
</dbReference>
<comment type="similarity">
    <text evidence="1">Belongs to the prefoldin subunit beta family.</text>
</comment>
<dbReference type="GO" id="GO:0006457">
    <property type="term" value="P:protein folding"/>
    <property type="evidence" value="ECO:0007669"/>
    <property type="project" value="InterPro"/>
</dbReference>
<protein>
    <recommendedName>
        <fullName evidence="5">Prefoldin subunit 2</fullName>
    </recommendedName>
</protein>
<organism evidence="4">
    <name type="scientific">Fibrocapsa japonica</name>
    <dbReference type="NCBI Taxonomy" id="94617"/>
    <lineage>
        <taxon>Eukaryota</taxon>
        <taxon>Sar</taxon>
        <taxon>Stramenopiles</taxon>
        <taxon>Ochrophyta</taxon>
        <taxon>Raphidophyceae</taxon>
        <taxon>Chattonellales</taxon>
        <taxon>Chattonellaceae</taxon>
        <taxon>Fibrocapsa</taxon>
    </lineage>
</organism>
<dbReference type="Pfam" id="PF01920">
    <property type="entry name" value="Prefoldin_2"/>
    <property type="match status" value="1"/>
</dbReference>
<dbReference type="CDD" id="cd23163">
    <property type="entry name" value="Prefoldin_2"/>
    <property type="match status" value="1"/>
</dbReference>
<reference evidence="4" key="1">
    <citation type="submission" date="2021-01" db="EMBL/GenBank/DDBJ databases">
        <authorList>
            <person name="Corre E."/>
            <person name="Pelletier E."/>
            <person name="Niang G."/>
            <person name="Scheremetjew M."/>
            <person name="Finn R."/>
            <person name="Kale V."/>
            <person name="Holt S."/>
            <person name="Cochrane G."/>
            <person name="Meng A."/>
            <person name="Brown T."/>
            <person name="Cohen L."/>
        </authorList>
    </citation>
    <scope>NUCLEOTIDE SEQUENCE</scope>
    <source>
        <strain evidence="4">CCMP1661</strain>
    </source>
</reference>
<dbReference type="InterPro" id="IPR002777">
    <property type="entry name" value="PFD_beta-like"/>
</dbReference>
<dbReference type="SUPFAM" id="SSF46579">
    <property type="entry name" value="Prefoldin"/>
    <property type="match status" value="1"/>
</dbReference>
<evidence type="ECO:0000256" key="3">
    <source>
        <dbReference type="SAM" id="MobiDB-lite"/>
    </source>
</evidence>
<dbReference type="EMBL" id="HBHR01004255">
    <property type="protein sequence ID" value="CAD9859495.1"/>
    <property type="molecule type" value="Transcribed_RNA"/>
</dbReference>
<dbReference type="GO" id="GO:0051082">
    <property type="term" value="F:unfolded protein binding"/>
    <property type="evidence" value="ECO:0007669"/>
    <property type="project" value="InterPro"/>
</dbReference>
<feature type="compositionally biased region" description="Basic and acidic residues" evidence="3">
    <location>
        <begin position="128"/>
        <end position="144"/>
    </location>
</feature>
<dbReference type="AlphaFoldDB" id="A0A7S2UUA6"/>
<gene>
    <name evidence="4" type="ORF">FJAP1339_LOCUS2014</name>
</gene>
<evidence type="ECO:0000256" key="1">
    <source>
        <dbReference type="ARBA" id="ARBA00008045"/>
    </source>
</evidence>
<dbReference type="Gene3D" id="1.10.287.370">
    <property type="match status" value="1"/>
</dbReference>
<dbReference type="InterPro" id="IPR027235">
    <property type="entry name" value="PFD2"/>
</dbReference>
<evidence type="ECO:0008006" key="5">
    <source>
        <dbReference type="Google" id="ProtNLM"/>
    </source>
</evidence>
<evidence type="ECO:0000313" key="4">
    <source>
        <dbReference type="EMBL" id="CAD9859495.1"/>
    </source>
</evidence>
<sequence>MASFTQEADEKKTQEQEEPKLTEREIVARFQYMMADLKEIQSKIRELMFEEDEHKLVLETLGPLEPDRKAFHLSGGILVEQTVAEAMPKIQANFEGIQKIRGQLEELLKRKAAETDAWRVKYGIRTQKEHQMQQGSQEKKDDQKATGVLA</sequence>